<proteinExistence type="inferred from homology"/>
<dbReference type="AlphaFoldDB" id="A0A5D9C8K2"/>
<dbReference type="InterPro" id="IPR029069">
    <property type="entry name" value="HotDog_dom_sf"/>
</dbReference>
<dbReference type="Proteomes" id="UP000322077">
    <property type="component" value="Unassembled WGS sequence"/>
</dbReference>
<dbReference type="InterPro" id="IPR025652">
    <property type="entry name" value="TesB_C"/>
</dbReference>
<dbReference type="CDD" id="cd03445">
    <property type="entry name" value="Thioesterase_II_repeat2"/>
    <property type="match status" value="1"/>
</dbReference>
<evidence type="ECO:0000313" key="6">
    <source>
        <dbReference type="Proteomes" id="UP000322077"/>
    </source>
</evidence>
<gene>
    <name evidence="5" type="ORF">FYJ91_08975</name>
</gene>
<feature type="domain" description="Acyl-CoA thioesterase-like N-terminal HotDog" evidence="4">
    <location>
        <begin position="72"/>
        <end position="150"/>
    </location>
</feature>
<keyword evidence="6" id="KW-1185">Reference proteome</keyword>
<dbReference type="GO" id="GO:0009062">
    <property type="term" value="P:fatty acid catabolic process"/>
    <property type="evidence" value="ECO:0007669"/>
    <property type="project" value="TreeGrafter"/>
</dbReference>
<dbReference type="GO" id="GO:0005829">
    <property type="term" value="C:cytosol"/>
    <property type="evidence" value="ECO:0007669"/>
    <property type="project" value="TreeGrafter"/>
</dbReference>
<dbReference type="SUPFAM" id="SSF54637">
    <property type="entry name" value="Thioesterase/thiol ester dehydrase-isomerase"/>
    <property type="match status" value="2"/>
</dbReference>
<comment type="similarity">
    <text evidence="1">Belongs to the C/M/P thioester hydrolase family.</text>
</comment>
<evidence type="ECO:0000256" key="1">
    <source>
        <dbReference type="ARBA" id="ARBA00006538"/>
    </source>
</evidence>
<name>A0A5D9C8K2_9SPHN</name>
<dbReference type="InterPro" id="IPR003703">
    <property type="entry name" value="Acyl_CoA_thio"/>
</dbReference>
<accession>A0A5D9C8K2</accession>
<reference evidence="5 6" key="1">
    <citation type="submission" date="2019-08" db="EMBL/GenBank/DDBJ databases">
        <authorList>
            <person name="Wang G."/>
            <person name="Xu Z."/>
        </authorList>
    </citation>
    <scope>NUCLEOTIDE SEQUENCE [LARGE SCALE GENOMIC DNA]</scope>
    <source>
        <strain evidence="5 6">ZX</strain>
    </source>
</reference>
<dbReference type="InterPro" id="IPR042171">
    <property type="entry name" value="Acyl-CoA_hotdog"/>
</dbReference>
<dbReference type="EMBL" id="VTOU01000002">
    <property type="protein sequence ID" value="TZG27693.1"/>
    <property type="molecule type" value="Genomic_DNA"/>
</dbReference>
<evidence type="ECO:0000313" key="5">
    <source>
        <dbReference type="EMBL" id="TZG27693.1"/>
    </source>
</evidence>
<evidence type="ECO:0000259" key="3">
    <source>
        <dbReference type="Pfam" id="PF02551"/>
    </source>
</evidence>
<dbReference type="PANTHER" id="PTHR11066">
    <property type="entry name" value="ACYL-COA THIOESTERASE"/>
    <property type="match status" value="1"/>
</dbReference>
<evidence type="ECO:0000256" key="2">
    <source>
        <dbReference type="ARBA" id="ARBA00022801"/>
    </source>
</evidence>
<feature type="domain" description="Acyl-CoA thioesterase 2 C-terminal" evidence="3">
    <location>
        <begin position="214"/>
        <end position="320"/>
    </location>
</feature>
<dbReference type="CDD" id="cd03444">
    <property type="entry name" value="Thioesterase_II_repeat1"/>
    <property type="match status" value="1"/>
</dbReference>
<dbReference type="Pfam" id="PF13622">
    <property type="entry name" value="4HBT_3"/>
    <property type="match status" value="1"/>
</dbReference>
<organism evidence="5 6">
    <name type="scientific">Sphingomonas montanisoli</name>
    <dbReference type="NCBI Taxonomy" id="2606412"/>
    <lineage>
        <taxon>Bacteria</taxon>
        <taxon>Pseudomonadati</taxon>
        <taxon>Pseudomonadota</taxon>
        <taxon>Alphaproteobacteria</taxon>
        <taxon>Sphingomonadales</taxon>
        <taxon>Sphingomonadaceae</taxon>
        <taxon>Sphingomonas</taxon>
    </lineage>
</organism>
<evidence type="ECO:0000259" key="4">
    <source>
        <dbReference type="Pfam" id="PF13622"/>
    </source>
</evidence>
<dbReference type="GO" id="GO:0006637">
    <property type="term" value="P:acyl-CoA metabolic process"/>
    <property type="evidence" value="ECO:0007669"/>
    <property type="project" value="InterPro"/>
</dbReference>
<protein>
    <submittedName>
        <fullName evidence="5">Acyl-CoA thioesterase II</fullName>
    </submittedName>
</protein>
<dbReference type="Gene3D" id="2.40.160.210">
    <property type="entry name" value="Acyl-CoA thioesterase, double hotdog domain"/>
    <property type="match status" value="1"/>
</dbReference>
<sequence>MLLSRPIDAAVAYRVSFSAIARRRSFLNRVNSMLGETQSSGERGDAPSGLRTALSLELAGKDRFIGRNSQTRPRVYGGQLMAQALLAASNTVEGPQVAHSLHAYFGLRGDVASLIDFEVDRVKDGASYSIRRARAFQNGREIFSLSASFQRPEEGLEHQALEAVAAPAPEDLPTTRAGAPTDTSDPAYLITTALRPTGFEPRWIDPYPGGPPRPGVQRLWVRSQEPLGDDPMLHRAALAYISDYPALEVALLPFGFGWSNGNLSVVSLDHAMWFHRDFDLNDWLLCSTELVSAQGGRAFVRGSFYDRAGALVATFTQEGVVRLTRKAGDAFP</sequence>
<dbReference type="PANTHER" id="PTHR11066:SF34">
    <property type="entry name" value="ACYL-COENZYME A THIOESTERASE 8"/>
    <property type="match status" value="1"/>
</dbReference>
<dbReference type="GO" id="GO:0047617">
    <property type="term" value="F:fatty acyl-CoA hydrolase activity"/>
    <property type="evidence" value="ECO:0007669"/>
    <property type="project" value="InterPro"/>
</dbReference>
<keyword evidence="2" id="KW-0378">Hydrolase</keyword>
<comment type="caution">
    <text evidence="5">The sequence shown here is derived from an EMBL/GenBank/DDBJ whole genome shotgun (WGS) entry which is preliminary data.</text>
</comment>
<dbReference type="Pfam" id="PF02551">
    <property type="entry name" value="Acyl_CoA_thio"/>
    <property type="match status" value="1"/>
</dbReference>
<dbReference type="InterPro" id="IPR049449">
    <property type="entry name" value="TesB_ACOT8-like_N"/>
</dbReference>